<name>A0A4Y8P9Z2_9BACT</name>
<dbReference type="InterPro" id="IPR035461">
    <property type="entry name" value="GmhA/DiaA"/>
</dbReference>
<gene>
    <name evidence="3" type="ORF">A7Q10_09495</name>
</gene>
<keyword evidence="3" id="KW-0413">Isomerase</keyword>
<evidence type="ECO:0000259" key="2">
    <source>
        <dbReference type="PROSITE" id="PS51464"/>
    </source>
</evidence>
<proteinExistence type="predicted"/>
<dbReference type="SUPFAM" id="SSF52833">
    <property type="entry name" value="Thioredoxin-like"/>
    <property type="match status" value="1"/>
</dbReference>
<dbReference type="InterPro" id="IPR050099">
    <property type="entry name" value="SIS_GmhA/DiaA_subfam"/>
</dbReference>
<evidence type="ECO:0000313" key="4">
    <source>
        <dbReference type="Proteomes" id="UP000297713"/>
    </source>
</evidence>
<dbReference type="GO" id="GO:0016853">
    <property type="term" value="F:isomerase activity"/>
    <property type="evidence" value="ECO:0007669"/>
    <property type="project" value="UniProtKB-KW"/>
</dbReference>
<dbReference type="GO" id="GO:1901135">
    <property type="term" value="P:carbohydrate derivative metabolic process"/>
    <property type="evidence" value="ECO:0007669"/>
    <property type="project" value="InterPro"/>
</dbReference>
<dbReference type="InterPro" id="IPR046348">
    <property type="entry name" value="SIS_dom_sf"/>
</dbReference>
<feature type="coiled-coil region" evidence="1">
    <location>
        <begin position="210"/>
        <end position="237"/>
    </location>
</feature>
<dbReference type="RefSeq" id="WP_134440461.1">
    <property type="nucleotide sequence ID" value="NZ_LXQC01000153.1"/>
</dbReference>
<evidence type="ECO:0000313" key="3">
    <source>
        <dbReference type="EMBL" id="TFE67528.1"/>
    </source>
</evidence>
<dbReference type="CDD" id="cd05006">
    <property type="entry name" value="SIS_GmhA"/>
    <property type="match status" value="1"/>
</dbReference>
<dbReference type="Pfam" id="PF13580">
    <property type="entry name" value="SIS_2"/>
    <property type="match status" value="1"/>
</dbReference>
<dbReference type="PANTHER" id="PTHR30390">
    <property type="entry name" value="SEDOHEPTULOSE 7-PHOSPHATE ISOMERASE / DNAA INITIATOR-ASSOCIATING FACTOR FOR REPLICATION INITIATION"/>
    <property type="match status" value="1"/>
</dbReference>
<keyword evidence="1" id="KW-0175">Coiled coil</keyword>
<accession>A0A4Y8P9Z2</accession>
<feature type="domain" description="SIS" evidence="2">
    <location>
        <begin position="234"/>
        <end position="391"/>
    </location>
</feature>
<organism evidence="3 4">
    <name type="scientific">Methylacidiphilum caldifontis</name>
    <dbReference type="NCBI Taxonomy" id="2795386"/>
    <lineage>
        <taxon>Bacteria</taxon>
        <taxon>Pseudomonadati</taxon>
        <taxon>Verrucomicrobiota</taxon>
        <taxon>Methylacidiphilae</taxon>
        <taxon>Methylacidiphilales</taxon>
        <taxon>Methylacidiphilaceae</taxon>
        <taxon>Methylacidiphilum (ex Ratnadevi et al. 2023)</taxon>
    </lineage>
</organism>
<dbReference type="AlphaFoldDB" id="A0A4Y8P9Z2"/>
<dbReference type="PROSITE" id="PS51464">
    <property type="entry name" value="SIS"/>
    <property type="match status" value="2"/>
</dbReference>
<dbReference type="Pfam" id="PF00462">
    <property type="entry name" value="Glutaredoxin"/>
    <property type="match status" value="1"/>
</dbReference>
<reference evidence="3 4" key="1">
    <citation type="submission" date="2016-05" db="EMBL/GenBank/DDBJ databases">
        <title>Diversity and Homogeneity among Thermoacidophilic Verrucomicrobia Methanotrophs Linked with Geographical Origin.</title>
        <authorList>
            <person name="Erikstad H.-A."/>
            <person name="Smestad N.B."/>
            <person name="Ceballos R.M."/>
            <person name="Birkeland N.-K."/>
        </authorList>
    </citation>
    <scope>NUCLEOTIDE SEQUENCE [LARGE SCALE GENOMIC DNA]</scope>
    <source>
        <strain evidence="3 4">Phi</strain>
    </source>
</reference>
<keyword evidence="4" id="KW-1185">Reference proteome</keyword>
<dbReference type="GO" id="GO:0097367">
    <property type="term" value="F:carbohydrate derivative binding"/>
    <property type="evidence" value="ECO:0007669"/>
    <property type="project" value="InterPro"/>
</dbReference>
<comment type="caution">
    <text evidence="3">The sequence shown here is derived from an EMBL/GenBank/DDBJ whole genome shotgun (WGS) entry which is preliminary data.</text>
</comment>
<dbReference type="EMBL" id="LXQC01000153">
    <property type="protein sequence ID" value="TFE67528.1"/>
    <property type="molecule type" value="Genomic_DNA"/>
</dbReference>
<feature type="domain" description="SIS" evidence="2">
    <location>
        <begin position="37"/>
        <end position="178"/>
    </location>
</feature>
<dbReference type="Proteomes" id="UP000297713">
    <property type="component" value="Unassembled WGS sequence"/>
</dbReference>
<dbReference type="InterPro" id="IPR002109">
    <property type="entry name" value="Glutaredoxin"/>
</dbReference>
<dbReference type="Gene3D" id="3.40.50.10490">
    <property type="entry name" value="Glucose-6-phosphate isomerase like protein, domain 1"/>
    <property type="match status" value="2"/>
</dbReference>
<dbReference type="SUPFAM" id="SSF53697">
    <property type="entry name" value="SIS domain"/>
    <property type="match status" value="2"/>
</dbReference>
<dbReference type="OrthoDB" id="9781311at2"/>
<dbReference type="InterPro" id="IPR001347">
    <property type="entry name" value="SIS_dom"/>
</dbReference>
<protein>
    <submittedName>
        <fullName evidence="3">Phosphoheptose isomerase</fullName>
    </submittedName>
</protein>
<dbReference type="InterPro" id="IPR036249">
    <property type="entry name" value="Thioredoxin-like_sf"/>
</dbReference>
<dbReference type="Gene3D" id="3.40.30.10">
    <property type="entry name" value="Glutaredoxin"/>
    <property type="match status" value="1"/>
</dbReference>
<evidence type="ECO:0000256" key="1">
    <source>
        <dbReference type="SAM" id="Coils"/>
    </source>
</evidence>
<sequence>MKKELLWIKKRIEQRNQLFREFFQREAFSLAKASQKIAQQFLDGGKLLAFGKGQAISDAQHIAVEFVHPVIVGKRALPALDISLDFTHWLKVLCSSRDIVFGFSPLVEEDREVNEALKWASSIGAMTFSLPGKEGSYALCPPTLDPWIFQEMVEILYHTLWETVHLFFEHREFGYDLEHVSFLYPSLGQEKQQTQQLLEQVAYSIIAKANEDEILRKKIANEEAEKIEQAISLIQERIRKGGKLILIGNGGSATDANDFLLDLINPPVAHCSPIPAISLAMEPAVLSALANDVGVEVLFSRQLHAHSQPNDVVVALSTSGDSKNIVHALEEARQRGLFTVALLGNEGGEIVRKQLASVSIVVRSDYIPRIQEVQATVYHLLCEALVDPQPILELFGAKSCPFTSELREELTWQKKKFVEYDCETDTEALRRLFEITRSRSVPVLVENQKVISFGWQGRSCVV</sequence>